<evidence type="ECO:0000256" key="2">
    <source>
        <dbReference type="ARBA" id="ARBA00023015"/>
    </source>
</evidence>
<evidence type="ECO:0000256" key="7">
    <source>
        <dbReference type="SAM" id="MobiDB-lite"/>
    </source>
</evidence>
<dbReference type="GO" id="GO:0005634">
    <property type="term" value="C:nucleus"/>
    <property type="evidence" value="ECO:0007669"/>
    <property type="project" value="UniProtKB-SubCell"/>
</dbReference>
<dbReference type="GO" id="GO:0001228">
    <property type="term" value="F:DNA-binding transcription activator activity, RNA polymerase II-specific"/>
    <property type="evidence" value="ECO:0007669"/>
    <property type="project" value="TreeGrafter"/>
</dbReference>
<evidence type="ECO:0000256" key="6">
    <source>
        <dbReference type="SAM" id="Coils"/>
    </source>
</evidence>
<dbReference type="Proteomes" id="UP001147747">
    <property type="component" value="Unassembled WGS sequence"/>
</dbReference>
<dbReference type="Gene3D" id="1.20.5.170">
    <property type="match status" value="1"/>
</dbReference>
<evidence type="ECO:0000256" key="5">
    <source>
        <dbReference type="ARBA" id="ARBA00023242"/>
    </source>
</evidence>
<proteinExistence type="predicted"/>
<dbReference type="RefSeq" id="XP_056490454.1">
    <property type="nucleotide sequence ID" value="XM_056627720.1"/>
</dbReference>
<dbReference type="CDD" id="cd14705">
    <property type="entry name" value="bZIP_Zip1"/>
    <property type="match status" value="1"/>
</dbReference>
<feature type="coiled-coil region" evidence="6">
    <location>
        <begin position="272"/>
        <end position="299"/>
    </location>
</feature>
<dbReference type="Pfam" id="PF07716">
    <property type="entry name" value="bZIP_2"/>
    <property type="match status" value="1"/>
</dbReference>
<dbReference type="InterPro" id="IPR046347">
    <property type="entry name" value="bZIP_sf"/>
</dbReference>
<keyword evidence="10" id="KW-1185">Reference proteome</keyword>
<keyword evidence="3" id="KW-0238">DNA-binding</keyword>
<feature type="compositionally biased region" description="Basic and acidic residues" evidence="7">
    <location>
        <begin position="243"/>
        <end position="254"/>
    </location>
</feature>
<evidence type="ECO:0000313" key="9">
    <source>
        <dbReference type="EMBL" id="KAJ5403212.1"/>
    </source>
</evidence>
<evidence type="ECO:0000256" key="1">
    <source>
        <dbReference type="ARBA" id="ARBA00004123"/>
    </source>
</evidence>
<feature type="domain" description="BZIP" evidence="8">
    <location>
        <begin position="247"/>
        <end position="310"/>
    </location>
</feature>
<dbReference type="PROSITE" id="PS50217">
    <property type="entry name" value="BZIP"/>
    <property type="match status" value="1"/>
</dbReference>
<dbReference type="GO" id="GO:0000977">
    <property type="term" value="F:RNA polymerase II transcription regulatory region sequence-specific DNA binding"/>
    <property type="evidence" value="ECO:0007669"/>
    <property type="project" value="TreeGrafter"/>
</dbReference>
<keyword evidence="4" id="KW-0804">Transcription</keyword>
<reference evidence="9" key="2">
    <citation type="journal article" date="2023" name="IMA Fungus">
        <title>Comparative genomic study of the Penicillium genus elucidates a diverse pangenome and 15 lateral gene transfer events.</title>
        <authorList>
            <person name="Petersen C."/>
            <person name="Sorensen T."/>
            <person name="Nielsen M.R."/>
            <person name="Sondergaard T.E."/>
            <person name="Sorensen J.L."/>
            <person name="Fitzpatrick D.A."/>
            <person name="Frisvad J.C."/>
            <person name="Nielsen K.L."/>
        </authorList>
    </citation>
    <scope>NUCLEOTIDE SEQUENCE</scope>
    <source>
        <strain evidence="9">IBT 29677</strain>
    </source>
</reference>
<dbReference type="EMBL" id="JAPZBU010000005">
    <property type="protein sequence ID" value="KAJ5403212.1"/>
    <property type="molecule type" value="Genomic_DNA"/>
</dbReference>
<evidence type="ECO:0000313" key="10">
    <source>
        <dbReference type="Proteomes" id="UP001147747"/>
    </source>
</evidence>
<evidence type="ECO:0000259" key="8">
    <source>
        <dbReference type="PROSITE" id="PS50217"/>
    </source>
</evidence>
<dbReference type="AlphaFoldDB" id="A0A9X0BB53"/>
<sequence length="352" mass="38724">MAAYNGRRAPNFSQYLDDLNAIPSPYDQALQQQQQQTTLNLDEELALFTNTEFFDFDKFTDLSLPHFDSVDDKSLAAADQSQNADMKFLDFLQGHGADVVFSTHNYASSLGHSTFVDQLALGDKEFSGPCRASTRWRLELCLLGALEFSHTSQVAEWEIDGLGNMPEYQPDFSSVNAQQIPAQNQPFSAVPAVPAANPAPVQAPLVAPQAAPTPASGAVSPTTPAAGPKRKHTQKSTQASAEEAARNVAEEDKRRRNTAASARFRVKKKMREAALEKQLKETNDKNDILEARVSQLELENHWLRGLIMEKNGTEERDEQSEKAISDMFKSFLASQNAESSTSESKHGVGTFA</sequence>
<dbReference type="GeneID" id="81366700"/>
<dbReference type="InterPro" id="IPR004827">
    <property type="entry name" value="bZIP"/>
</dbReference>
<dbReference type="PANTHER" id="PTHR13044:SF14">
    <property type="entry name" value="CRYPTOCEPHAL, ISOFORM A"/>
    <property type="match status" value="1"/>
</dbReference>
<feature type="region of interest" description="Disordered" evidence="7">
    <location>
        <begin position="207"/>
        <end position="262"/>
    </location>
</feature>
<dbReference type="OrthoDB" id="1939598at2759"/>
<protein>
    <recommendedName>
        <fullName evidence="8">BZIP domain-containing protein</fullName>
    </recommendedName>
</protein>
<comment type="subcellular location">
    <subcellularLocation>
        <location evidence="1">Nucleus</location>
    </subcellularLocation>
</comment>
<dbReference type="PROSITE" id="PS00036">
    <property type="entry name" value="BZIP_BASIC"/>
    <property type="match status" value="1"/>
</dbReference>
<evidence type="ECO:0000256" key="4">
    <source>
        <dbReference type="ARBA" id="ARBA00023163"/>
    </source>
</evidence>
<keyword evidence="6" id="KW-0175">Coiled coil</keyword>
<comment type="caution">
    <text evidence="9">The sequence shown here is derived from an EMBL/GenBank/DDBJ whole genome shotgun (WGS) entry which is preliminary data.</text>
</comment>
<dbReference type="FunFam" id="1.20.5.170:FF:000075">
    <property type="entry name" value="BZIP transcription factor (MetR)"/>
    <property type="match status" value="1"/>
</dbReference>
<dbReference type="SUPFAM" id="SSF57959">
    <property type="entry name" value="Leucine zipper domain"/>
    <property type="match status" value="1"/>
</dbReference>
<accession>A0A9X0BB53</accession>
<keyword evidence="5" id="KW-0539">Nucleus</keyword>
<gene>
    <name evidence="9" type="ORF">N7509_003083</name>
</gene>
<evidence type="ECO:0000256" key="3">
    <source>
        <dbReference type="ARBA" id="ARBA00023125"/>
    </source>
</evidence>
<dbReference type="PANTHER" id="PTHR13044">
    <property type="entry name" value="ACTIVATING TRANSCRIPTION FACTOR ATF 4/5"/>
    <property type="match status" value="1"/>
</dbReference>
<organism evidence="9 10">
    <name type="scientific">Penicillium cosmopolitanum</name>
    <dbReference type="NCBI Taxonomy" id="1131564"/>
    <lineage>
        <taxon>Eukaryota</taxon>
        <taxon>Fungi</taxon>
        <taxon>Dikarya</taxon>
        <taxon>Ascomycota</taxon>
        <taxon>Pezizomycotina</taxon>
        <taxon>Eurotiomycetes</taxon>
        <taxon>Eurotiomycetidae</taxon>
        <taxon>Eurotiales</taxon>
        <taxon>Aspergillaceae</taxon>
        <taxon>Penicillium</taxon>
    </lineage>
</organism>
<name>A0A9X0BB53_9EURO</name>
<keyword evidence="2" id="KW-0805">Transcription regulation</keyword>
<reference evidence="9" key="1">
    <citation type="submission" date="2022-12" db="EMBL/GenBank/DDBJ databases">
        <authorList>
            <person name="Petersen C."/>
        </authorList>
    </citation>
    <scope>NUCLEOTIDE SEQUENCE</scope>
    <source>
        <strain evidence="9">IBT 29677</strain>
    </source>
</reference>